<evidence type="ECO:0000256" key="7">
    <source>
        <dbReference type="ARBA" id="ARBA00023180"/>
    </source>
</evidence>
<keyword evidence="3 8" id="KW-0812">Transmembrane</keyword>
<reference evidence="10" key="2">
    <citation type="submission" date="2023-05" db="EMBL/GenBank/DDBJ databases">
        <authorList>
            <person name="Fouks B."/>
        </authorList>
    </citation>
    <scope>NUCLEOTIDE SEQUENCE</scope>
    <source>
        <strain evidence="10">Stay&amp;Tobe</strain>
        <tissue evidence="10">Testes</tissue>
    </source>
</reference>
<dbReference type="AlphaFoldDB" id="A0AAD7Z525"/>
<organism evidence="10 11">
    <name type="scientific">Diploptera punctata</name>
    <name type="common">Pacific beetle cockroach</name>
    <dbReference type="NCBI Taxonomy" id="6984"/>
    <lineage>
        <taxon>Eukaryota</taxon>
        <taxon>Metazoa</taxon>
        <taxon>Ecdysozoa</taxon>
        <taxon>Arthropoda</taxon>
        <taxon>Hexapoda</taxon>
        <taxon>Insecta</taxon>
        <taxon>Pterygota</taxon>
        <taxon>Neoptera</taxon>
        <taxon>Polyneoptera</taxon>
        <taxon>Dictyoptera</taxon>
        <taxon>Blattodea</taxon>
        <taxon>Blaberoidea</taxon>
        <taxon>Blaberidae</taxon>
        <taxon>Diplopterinae</taxon>
        <taxon>Diploptera</taxon>
    </lineage>
</organism>
<keyword evidence="2" id="KW-1003">Cell membrane</keyword>
<feature type="transmembrane region" description="Helical" evidence="8">
    <location>
        <begin position="380"/>
        <end position="404"/>
    </location>
</feature>
<sequence length="613" mass="69482">MKGVCKNILLVSFLLNCAIGESFSEKNGESLVQSLIEHMLVKKFAQEGPVVILLANDIQEDGVASVNAVELPKTTQWLQETSFKIVSENYLWPISVHHPENEEFSIDFVTKHYIIFINPQIEELNNNFTDYVDNLKRAAFWNPRSNFLVFTSGKLEVPPHEFANTVLIILKKVANIINAVLFIFTSDVYAKNYSYYKNETNKTTVDDVTTILAYTLFPYLNGACNEDVTSLIWKWTVHTASEDSFRGIDLFPNKLPKTFTECVLNIGAFGPEPYVIKEDYTTVEGENKFVLGGVAMEFTKLFVKQMNFTPNYHEPLLNLKIDSVFELGMKLISRDIDLISGTVPHLRELHVYGDASVPMISDTVQYVVPCPKPMRKTERIIALFSLSTWTCMGFVFIFVSFLLWSLSNYPTRTIGFTGFNLLAQCFSAAWAVLLGISVPQMPLSLGTRPLFIIYVWYCFVINTMFQAYFTSFLVEPGYEARLETLDDVRRAGLKAGIYTIMETMRELIDFNELIGFEENVYSDFDECVSSVMFKGGMFAPSVSYFPSYLASKSGVSDHSKVICFLDESVITLQLGSIVPKGHPLLHILNVHIRRCLEGGLLETYWSKLNTKLS</sequence>
<proteinExistence type="predicted"/>
<keyword evidence="9" id="KW-0732">Signal</keyword>
<reference evidence="10" key="1">
    <citation type="journal article" date="2023" name="IScience">
        <title>Live-bearing cockroach genome reveals convergent evolutionary mechanisms linked to viviparity in insects and beyond.</title>
        <authorList>
            <person name="Fouks B."/>
            <person name="Harrison M.C."/>
            <person name="Mikhailova A.A."/>
            <person name="Marchal E."/>
            <person name="English S."/>
            <person name="Carruthers M."/>
            <person name="Jennings E.C."/>
            <person name="Chiamaka E.L."/>
            <person name="Frigard R.A."/>
            <person name="Pippel M."/>
            <person name="Attardo G.M."/>
            <person name="Benoit J.B."/>
            <person name="Bornberg-Bauer E."/>
            <person name="Tobe S.S."/>
        </authorList>
    </citation>
    <scope>NUCLEOTIDE SEQUENCE</scope>
    <source>
        <strain evidence="10">Stay&amp;Tobe</strain>
    </source>
</reference>
<dbReference type="SUPFAM" id="SSF53850">
    <property type="entry name" value="Periplasmic binding protein-like II"/>
    <property type="match status" value="1"/>
</dbReference>
<gene>
    <name evidence="10" type="ORF">L9F63_008695</name>
</gene>
<evidence type="ECO:0000256" key="5">
    <source>
        <dbReference type="ARBA" id="ARBA00023136"/>
    </source>
</evidence>
<keyword evidence="5 8" id="KW-0472">Membrane</keyword>
<name>A0AAD7Z525_DIPPU</name>
<evidence type="ECO:0000256" key="8">
    <source>
        <dbReference type="SAM" id="Phobius"/>
    </source>
</evidence>
<dbReference type="InterPro" id="IPR052192">
    <property type="entry name" value="Insect_Ionotropic_Sensory_Rcpt"/>
</dbReference>
<dbReference type="EMBL" id="JASPKZ010010670">
    <property type="protein sequence ID" value="KAJ9573922.1"/>
    <property type="molecule type" value="Genomic_DNA"/>
</dbReference>
<evidence type="ECO:0000256" key="1">
    <source>
        <dbReference type="ARBA" id="ARBA00004651"/>
    </source>
</evidence>
<dbReference type="PANTHER" id="PTHR42643:SF30">
    <property type="entry name" value="IONOTROPIC RECEPTOR 40A-RELATED"/>
    <property type="match status" value="1"/>
</dbReference>
<dbReference type="Proteomes" id="UP001233999">
    <property type="component" value="Unassembled WGS sequence"/>
</dbReference>
<dbReference type="PANTHER" id="PTHR42643">
    <property type="entry name" value="IONOTROPIC RECEPTOR 20A-RELATED"/>
    <property type="match status" value="1"/>
</dbReference>
<keyword evidence="11" id="KW-1185">Reference proteome</keyword>
<dbReference type="GO" id="GO:0005886">
    <property type="term" value="C:plasma membrane"/>
    <property type="evidence" value="ECO:0007669"/>
    <property type="project" value="UniProtKB-SubCell"/>
</dbReference>
<feature type="transmembrane region" description="Helical" evidence="8">
    <location>
        <begin position="450"/>
        <end position="474"/>
    </location>
</feature>
<keyword evidence="6" id="KW-0675">Receptor</keyword>
<evidence type="ECO:0000256" key="3">
    <source>
        <dbReference type="ARBA" id="ARBA00022692"/>
    </source>
</evidence>
<feature type="transmembrane region" description="Helical" evidence="8">
    <location>
        <begin position="416"/>
        <end position="438"/>
    </location>
</feature>
<feature type="signal peptide" evidence="9">
    <location>
        <begin position="1"/>
        <end position="24"/>
    </location>
</feature>
<keyword evidence="4 8" id="KW-1133">Transmembrane helix</keyword>
<evidence type="ECO:0000313" key="11">
    <source>
        <dbReference type="Proteomes" id="UP001233999"/>
    </source>
</evidence>
<comment type="subcellular location">
    <subcellularLocation>
        <location evidence="1">Cell membrane</location>
        <topology evidence="1">Multi-pass membrane protein</topology>
    </subcellularLocation>
</comment>
<evidence type="ECO:0000256" key="9">
    <source>
        <dbReference type="SAM" id="SignalP"/>
    </source>
</evidence>
<accession>A0AAD7Z525</accession>
<evidence type="ECO:0000256" key="6">
    <source>
        <dbReference type="ARBA" id="ARBA00023170"/>
    </source>
</evidence>
<protein>
    <submittedName>
        <fullName evidence="10">Uncharacterized protein</fullName>
    </submittedName>
</protein>
<comment type="caution">
    <text evidence="10">The sequence shown here is derived from an EMBL/GenBank/DDBJ whole genome shotgun (WGS) entry which is preliminary data.</text>
</comment>
<keyword evidence="7" id="KW-0325">Glycoprotein</keyword>
<evidence type="ECO:0000313" key="10">
    <source>
        <dbReference type="EMBL" id="KAJ9573922.1"/>
    </source>
</evidence>
<feature type="chain" id="PRO_5042191415" evidence="9">
    <location>
        <begin position="25"/>
        <end position="613"/>
    </location>
</feature>
<evidence type="ECO:0000256" key="2">
    <source>
        <dbReference type="ARBA" id="ARBA00022475"/>
    </source>
</evidence>
<evidence type="ECO:0000256" key="4">
    <source>
        <dbReference type="ARBA" id="ARBA00022989"/>
    </source>
</evidence>
<dbReference type="Gene3D" id="1.10.287.70">
    <property type="match status" value="1"/>
</dbReference>